<keyword evidence="3" id="KW-1185">Reference proteome</keyword>
<evidence type="ECO:0000313" key="3">
    <source>
        <dbReference type="Proteomes" id="UP000484885"/>
    </source>
</evidence>
<comment type="caution">
    <text evidence="2">The sequence shown here is derived from an EMBL/GenBank/DDBJ whole genome shotgun (WGS) entry which is preliminary data.</text>
</comment>
<dbReference type="InterPro" id="IPR037107">
    <property type="entry name" value="Put_OMP_sf"/>
</dbReference>
<feature type="signal peptide" evidence="1">
    <location>
        <begin position="1"/>
        <end position="22"/>
    </location>
</feature>
<proteinExistence type="predicted"/>
<dbReference type="RefSeq" id="WP_164210664.1">
    <property type="nucleotide sequence ID" value="NZ_JAAGSC010000039.1"/>
</dbReference>
<evidence type="ECO:0000313" key="2">
    <source>
        <dbReference type="EMBL" id="NDY95261.1"/>
    </source>
</evidence>
<dbReference type="EMBL" id="JAAGSC010000039">
    <property type="protein sequence ID" value="NDY95261.1"/>
    <property type="molecule type" value="Genomic_DNA"/>
</dbReference>
<name>A0A845V4V8_9GAMM</name>
<sequence>MTDLGKAFALIALTVLSAGGIAADKPAEEEAEPTLWLIEYENDLVAGEDRYYTSGIRFQRIAEARSAPDWLASVARRFPGFSEADALPYAFSINHNIFTPADIENPQFPPDDRPYAAWLNVAFATGTLQPRGADRVRVGLGVVGPAALGEQIQKGVHEIMDAPEPVGWDTQLRNEPTLLLGYDRFRRLLDGRNDDGLGYDLTGFGGLTLGNVYTNLAAGLFARFGHNLANDYGPPRITPAVSGTGYFQPGRDRTWYFFVGTEGRAVGRDLFIEGNTFGGRDGVEPRRLVDELFAGFQYSHDRFRVAYTHVWRSREFEGQISGQDYGSISISLWW</sequence>
<dbReference type="Gene3D" id="2.40.128.140">
    <property type="entry name" value="Outer membrane protein"/>
    <property type="match status" value="1"/>
</dbReference>
<dbReference type="Pfam" id="PF09982">
    <property type="entry name" value="LpxR"/>
    <property type="match status" value="1"/>
</dbReference>
<keyword evidence="1" id="KW-0732">Signal</keyword>
<evidence type="ECO:0000256" key="1">
    <source>
        <dbReference type="SAM" id="SignalP"/>
    </source>
</evidence>
<feature type="chain" id="PRO_5032429007" evidence="1">
    <location>
        <begin position="23"/>
        <end position="334"/>
    </location>
</feature>
<reference evidence="2 3" key="1">
    <citation type="submission" date="2020-02" db="EMBL/GenBank/DDBJ databases">
        <authorList>
            <person name="Zhang X.-Y."/>
        </authorList>
    </citation>
    <scope>NUCLEOTIDE SEQUENCE [LARGE SCALE GENOMIC DNA]</scope>
    <source>
        <strain evidence="2 3">C33</strain>
    </source>
</reference>
<protein>
    <submittedName>
        <fullName evidence="2">Lipid A deacylase LpxR family protein</fullName>
    </submittedName>
</protein>
<dbReference type="AlphaFoldDB" id="A0A845V4V8"/>
<dbReference type="InterPro" id="IPR018707">
    <property type="entry name" value="LpxR"/>
</dbReference>
<gene>
    <name evidence="2" type="ORF">G3I74_05905</name>
</gene>
<organism evidence="2 3">
    <name type="scientific">Wenzhouxiangella limi</name>
    <dbReference type="NCBI Taxonomy" id="2707351"/>
    <lineage>
        <taxon>Bacteria</taxon>
        <taxon>Pseudomonadati</taxon>
        <taxon>Pseudomonadota</taxon>
        <taxon>Gammaproteobacteria</taxon>
        <taxon>Chromatiales</taxon>
        <taxon>Wenzhouxiangellaceae</taxon>
        <taxon>Wenzhouxiangella</taxon>
    </lineage>
</organism>
<dbReference type="Proteomes" id="UP000484885">
    <property type="component" value="Unassembled WGS sequence"/>
</dbReference>
<accession>A0A845V4V8</accession>